<dbReference type="GO" id="GO:0000428">
    <property type="term" value="C:DNA-directed RNA polymerase complex"/>
    <property type="evidence" value="ECO:0007669"/>
    <property type="project" value="UniProtKB-KW"/>
</dbReference>
<dbReference type="SUPFAM" id="SSF57783">
    <property type="entry name" value="Zinc beta-ribbon"/>
    <property type="match status" value="1"/>
</dbReference>
<accession>A0A1I6ZWF7</accession>
<proteinExistence type="predicted"/>
<dbReference type="InterPro" id="IPR055570">
    <property type="entry name" value="DUF7146"/>
</dbReference>
<keyword evidence="6" id="KW-0804">Transcription</keyword>
<evidence type="ECO:0000259" key="9">
    <source>
        <dbReference type="Pfam" id="PF23639"/>
    </source>
</evidence>
<organism evidence="10 11">
    <name type="scientific">Pseudovibrio denitrificans</name>
    <dbReference type="NCBI Taxonomy" id="258256"/>
    <lineage>
        <taxon>Bacteria</taxon>
        <taxon>Pseudomonadati</taxon>
        <taxon>Pseudomonadota</taxon>
        <taxon>Alphaproteobacteria</taxon>
        <taxon>Hyphomicrobiales</taxon>
        <taxon>Stappiaceae</taxon>
        <taxon>Pseudovibrio</taxon>
    </lineage>
</organism>
<protein>
    <submittedName>
        <fullName evidence="10">Toprim domain-containing protein</fullName>
    </submittedName>
</protein>
<keyword evidence="11" id="KW-1185">Reference proteome</keyword>
<dbReference type="Pfam" id="PF13362">
    <property type="entry name" value="Toprim_3"/>
    <property type="match status" value="1"/>
</dbReference>
<name>A0A1I6ZWF7_9HYPH</name>
<evidence type="ECO:0000256" key="3">
    <source>
        <dbReference type="ARBA" id="ARBA00022679"/>
    </source>
</evidence>
<keyword evidence="3" id="KW-0808">Transferase</keyword>
<evidence type="ECO:0000256" key="7">
    <source>
        <dbReference type="SAM" id="Coils"/>
    </source>
</evidence>
<dbReference type="Proteomes" id="UP000183371">
    <property type="component" value="Unassembled WGS sequence"/>
</dbReference>
<dbReference type="GO" id="GO:0006269">
    <property type="term" value="P:DNA replication, synthesis of primer"/>
    <property type="evidence" value="ECO:0007669"/>
    <property type="project" value="UniProtKB-KW"/>
</dbReference>
<evidence type="ECO:0000256" key="4">
    <source>
        <dbReference type="ARBA" id="ARBA00022695"/>
    </source>
</evidence>
<keyword evidence="1" id="KW-0240">DNA-directed RNA polymerase</keyword>
<dbReference type="GO" id="GO:0016779">
    <property type="term" value="F:nucleotidyltransferase activity"/>
    <property type="evidence" value="ECO:0007669"/>
    <property type="project" value="UniProtKB-KW"/>
</dbReference>
<evidence type="ECO:0000313" key="11">
    <source>
        <dbReference type="Proteomes" id="UP000183371"/>
    </source>
</evidence>
<keyword evidence="4" id="KW-0548">Nucleotidyltransferase</keyword>
<dbReference type="GO" id="GO:1990077">
    <property type="term" value="C:primosome complex"/>
    <property type="evidence" value="ECO:0007669"/>
    <property type="project" value="UniProtKB-KW"/>
</dbReference>
<evidence type="ECO:0000259" key="8">
    <source>
        <dbReference type="Pfam" id="PF13362"/>
    </source>
</evidence>
<dbReference type="InterPro" id="IPR036977">
    <property type="entry name" value="DNA_primase_Znf_CHC2"/>
</dbReference>
<keyword evidence="2" id="KW-0639">Primosome</keyword>
<dbReference type="InterPro" id="IPR006171">
    <property type="entry name" value="TOPRIM_dom"/>
</dbReference>
<dbReference type="RefSeq" id="WP_054782850.1">
    <property type="nucleotide sequence ID" value="NZ_FPBD01000002.1"/>
</dbReference>
<feature type="domain" description="Toprim" evidence="8">
    <location>
        <begin position="266"/>
        <end position="355"/>
    </location>
</feature>
<gene>
    <name evidence="10" type="ORF">SAMN05444141_102659</name>
</gene>
<dbReference type="GO" id="GO:0003677">
    <property type="term" value="F:DNA binding"/>
    <property type="evidence" value="ECO:0007669"/>
    <property type="project" value="InterPro"/>
</dbReference>
<evidence type="ECO:0000313" key="10">
    <source>
        <dbReference type="EMBL" id="SFT66992.1"/>
    </source>
</evidence>
<dbReference type="EMBL" id="FPBD01000002">
    <property type="protein sequence ID" value="SFT66992.1"/>
    <property type="molecule type" value="Genomic_DNA"/>
</dbReference>
<dbReference type="Pfam" id="PF23639">
    <property type="entry name" value="DUF7146"/>
    <property type="match status" value="1"/>
</dbReference>
<evidence type="ECO:0000256" key="1">
    <source>
        <dbReference type="ARBA" id="ARBA00022478"/>
    </source>
</evidence>
<sequence>MSSRIKEIKQALMPSELALLELVRELVPEGRRNGKIWSAKSPVRQDKNAGSFVVWLTGPARGSFKDYADGTVKGDLIDLVCLSKRLSRTEALAWAEDRLGWRHMSPEEKEKLRRQVKKKAKQQNAQEEKRRKDRIRRALRWWHSGLAVEGTLIERYLESRAIPLSRLQGRLNFCRFLPAQEYWMDAVYENGIKVQRGPEYPAMMSRMSAPDGSLQALHFTFLAADGSGKAPVEKPKLMWPETAGSMIWISQGESKSGGPDTYRGPVVVGEGIEDAGSSALANPEIRHAAAGSLPNLLHLPDFPWLTGYILLKDNDWGKPQAQEQFNRAVERLAATGKPVIEVSSTKGKDFNDQLRGVE</sequence>
<evidence type="ECO:0000256" key="5">
    <source>
        <dbReference type="ARBA" id="ARBA00022705"/>
    </source>
</evidence>
<keyword evidence="5" id="KW-0235">DNA replication</keyword>
<dbReference type="GO" id="GO:0008270">
    <property type="term" value="F:zinc ion binding"/>
    <property type="evidence" value="ECO:0007669"/>
    <property type="project" value="InterPro"/>
</dbReference>
<evidence type="ECO:0000256" key="2">
    <source>
        <dbReference type="ARBA" id="ARBA00022515"/>
    </source>
</evidence>
<feature type="coiled-coil region" evidence="7">
    <location>
        <begin position="109"/>
        <end position="138"/>
    </location>
</feature>
<feature type="domain" description="DUF7146" evidence="9">
    <location>
        <begin position="133"/>
        <end position="248"/>
    </location>
</feature>
<dbReference type="AlphaFoldDB" id="A0A1I6ZWF7"/>
<evidence type="ECO:0000256" key="6">
    <source>
        <dbReference type="ARBA" id="ARBA00023163"/>
    </source>
</evidence>
<dbReference type="Gene3D" id="3.90.580.10">
    <property type="entry name" value="Zinc finger, CHC2-type domain"/>
    <property type="match status" value="1"/>
</dbReference>
<keyword evidence="7" id="KW-0175">Coiled coil</keyword>
<reference evidence="11" key="1">
    <citation type="submission" date="2016-10" db="EMBL/GenBank/DDBJ databases">
        <authorList>
            <person name="Varghese N."/>
            <person name="Submissions S."/>
        </authorList>
    </citation>
    <scope>NUCLEOTIDE SEQUENCE [LARGE SCALE GENOMIC DNA]</scope>
    <source>
        <strain evidence="11">DSM 17465</strain>
    </source>
</reference>